<evidence type="ECO:0000313" key="1">
    <source>
        <dbReference type="EMBL" id="TFK72995.1"/>
    </source>
</evidence>
<dbReference type="Proteomes" id="UP000308600">
    <property type="component" value="Unassembled WGS sequence"/>
</dbReference>
<accession>A0ACD3B5A2</accession>
<protein>
    <submittedName>
        <fullName evidence="1">Uncharacterized protein</fullName>
    </submittedName>
</protein>
<evidence type="ECO:0000313" key="2">
    <source>
        <dbReference type="Proteomes" id="UP000308600"/>
    </source>
</evidence>
<proteinExistence type="predicted"/>
<sequence>MRDAATTQLGAEHSGGGYCKFGCQKFSTNNSGLHRHEKKCFKNPVNAPSTSAAPYRAPLVPNPTTLPKPSSGRSSPIPGQVNASSTSPIPDPISPSTHSSGESSPIPEARLDLNEGPPISISQPSFWINEANPALVERRHAFINGAKYYENGKEVLPGVTPVEPSTPQATQPSAVPDNGFFPFNDDPQFRFADILYRKIQASAANTDGLIECLASHCRGIGGEAPFDDVEQMHDTIDAVPGITGWEAFEVLFDGEFPENPPGWMTKGWEVWYRNPLKIMESMLENPDFAKEMDWAPKRIYTCANDTRRYRDLMSADWAWNVADDLAQKPDLHGAMLAPVVLGSDKTTVSVATGQNEYYPLYASLGNLQNQARRGHRNGVALIAFLAIPKASHGQQNTALFRLFRRQVIHTSVTHILLPLKPWMETPRFTRCGDGFFRYILYRLGPYIGDYPEQCLIALIVYGWCPRCTAYAHNLDGDEADRILRSHEYVQDLFELHEGDLEELWNAYGIVGDTQPFTTHFPGADIHQLLSPDILHQVVKGVFKDHLVTWVVKYIEEQDDGVARREQLDQRIKVVPPFPELRRFHDGRNFKQWTGNDSKALMKVFLPAIDGLVPPGMVRAVSAFMEFCYLVRRSTIDHSLLSQLDEALSRFHKERQIFKDVGIREDFNLPRQHSLIHYRWLIQQYGAPNGLCSSITESKHIKAVKEPYRRSNHNQPLGQMALTNQRLDALHIHRTKLIADGLLDPEVPRNSRTIEAVTTEVEEDDERLDGEPVDDDWHAIGVVLATRPVSYPPALDALSEYLGQPKLSLHIRRFLYDQLYPDAPFNGMEAPMEALPEVFHTLRVQVFSSASATFYAPSDLSGIHGMRREYIRATPNWRNEGPRHDCIFVRTTLKLPGFRKLHVAQVIFFFSFTLNEINYPCALVEWFVPEGDAPSPSTGLWVVSRETSERGKRVRSVIHLNTILRAAHLIGVAGETFIPNDFKADESLGRFKKFYVNKYADYQAHEVAF</sequence>
<gene>
    <name evidence="1" type="ORF">BDN72DRAFT_894243</name>
</gene>
<name>A0ACD3B5A2_9AGAR</name>
<dbReference type="EMBL" id="ML208279">
    <property type="protein sequence ID" value="TFK72995.1"/>
    <property type="molecule type" value="Genomic_DNA"/>
</dbReference>
<organism evidence="1 2">
    <name type="scientific">Pluteus cervinus</name>
    <dbReference type="NCBI Taxonomy" id="181527"/>
    <lineage>
        <taxon>Eukaryota</taxon>
        <taxon>Fungi</taxon>
        <taxon>Dikarya</taxon>
        <taxon>Basidiomycota</taxon>
        <taxon>Agaricomycotina</taxon>
        <taxon>Agaricomycetes</taxon>
        <taxon>Agaricomycetidae</taxon>
        <taxon>Agaricales</taxon>
        <taxon>Pluteineae</taxon>
        <taxon>Pluteaceae</taxon>
        <taxon>Pluteus</taxon>
    </lineage>
</organism>
<reference evidence="1 2" key="1">
    <citation type="journal article" date="2019" name="Nat. Ecol. Evol.">
        <title>Megaphylogeny resolves global patterns of mushroom evolution.</title>
        <authorList>
            <person name="Varga T."/>
            <person name="Krizsan K."/>
            <person name="Foldi C."/>
            <person name="Dima B."/>
            <person name="Sanchez-Garcia M."/>
            <person name="Sanchez-Ramirez S."/>
            <person name="Szollosi G.J."/>
            <person name="Szarkandi J.G."/>
            <person name="Papp V."/>
            <person name="Albert L."/>
            <person name="Andreopoulos W."/>
            <person name="Angelini C."/>
            <person name="Antonin V."/>
            <person name="Barry K.W."/>
            <person name="Bougher N.L."/>
            <person name="Buchanan P."/>
            <person name="Buyck B."/>
            <person name="Bense V."/>
            <person name="Catcheside P."/>
            <person name="Chovatia M."/>
            <person name="Cooper J."/>
            <person name="Damon W."/>
            <person name="Desjardin D."/>
            <person name="Finy P."/>
            <person name="Geml J."/>
            <person name="Haridas S."/>
            <person name="Hughes K."/>
            <person name="Justo A."/>
            <person name="Karasinski D."/>
            <person name="Kautmanova I."/>
            <person name="Kiss B."/>
            <person name="Kocsube S."/>
            <person name="Kotiranta H."/>
            <person name="LaButti K.M."/>
            <person name="Lechner B.E."/>
            <person name="Liimatainen K."/>
            <person name="Lipzen A."/>
            <person name="Lukacs Z."/>
            <person name="Mihaltcheva S."/>
            <person name="Morgado L.N."/>
            <person name="Niskanen T."/>
            <person name="Noordeloos M.E."/>
            <person name="Ohm R.A."/>
            <person name="Ortiz-Santana B."/>
            <person name="Ovrebo C."/>
            <person name="Racz N."/>
            <person name="Riley R."/>
            <person name="Savchenko A."/>
            <person name="Shiryaev A."/>
            <person name="Soop K."/>
            <person name="Spirin V."/>
            <person name="Szebenyi C."/>
            <person name="Tomsovsky M."/>
            <person name="Tulloss R.E."/>
            <person name="Uehling J."/>
            <person name="Grigoriev I.V."/>
            <person name="Vagvolgyi C."/>
            <person name="Papp T."/>
            <person name="Martin F.M."/>
            <person name="Miettinen O."/>
            <person name="Hibbett D.S."/>
            <person name="Nagy L.G."/>
        </authorList>
    </citation>
    <scope>NUCLEOTIDE SEQUENCE [LARGE SCALE GENOMIC DNA]</scope>
    <source>
        <strain evidence="1 2">NL-1719</strain>
    </source>
</reference>
<keyword evidence="2" id="KW-1185">Reference proteome</keyword>